<dbReference type="PANTHER" id="PTHR30386:SF28">
    <property type="entry name" value="EXPORTED PROTEIN"/>
    <property type="match status" value="1"/>
</dbReference>
<dbReference type="Proteomes" id="UP000541636">
    <property type="component" value="Unassembled WGS sequence"/>
</dbReference>
<feature type="coiled-coil region" evidence="1">
    <location>
        <begin position="117"/>
        <end position="162"/>
    </location>
</feature>
<evidence type="ECO:0000313" key="6">
    <source>
        <dbReference type="Proteomes" id="UP000541636"/>
    </source>
</evidence>
<evidence type="ECO:0000259" key="3">
    <source>
        <dbReference type="Pfam" id="PF25973"/>
    </source>
</evidence>
<dbReference type="InterPro" id="IPR058982">
    <property type="entry name" value="Beta-barrel_AprE"/>
</dbReference>
<keyword evidence="2" id="KW-0812">Transmembrane</keyword>
<keyword evidence="6" id="KW-1185">Reference proteome</keyword>
<keyword evidence="2" id="KW-0472">Membrane</keyword>
<feature type="domain" description="AprE-like beta-barrel" evidence="4">
    <location>
        <begin position="302"/>
        <end position="396"/>
    </location>
</feature>
<comment type="caution">
    <text evidence="5">The sequence shown here is derived from an EMBL/GenBank/DDBJ whole genome shotgun (WGS) entry which is preliminary data.</text>
</comment>
<dbReference type="PANTHER" id="PTHR30386">
    <property type="entry name" value="MEMBRANE FUSION SUBUNIT OF EMRAB-TOLC MULTIDRUG EFFLUX PUMP"/>
    <property type="match status" value="1"/>
</dbReference>
<sequence>MSSPLFREEVAAAQRERWLGTVLLRPPRFGWFFLALSALVLISLSFLIVFGEYTAHEHVRGVLVPTKGVVTVNARSSGVVAKILVSNGARVRAGQALVKISRDIDSASMGNTYASIIKSLKQKKENLESQLKAQAESNEQRKGDLKSRVRALKLQLSELGQQVEIQRVRANSAQDLYEQWKKIGDTGVVSKLRILNQRDTALESISQLKQLLQKKLELAQKLADSESKLRGLPLEAELAHKKIQEQLSDVSQSISSNAAEHAVVLRAPVAGVVSNLFAYPGQSVAQKQELVDILPKGSKLQAELVVPSSAIGFIRKGDRVVLHYKAFPYQRFGQYYGGVSFVSNNILSSSDIENITNEKANGGMYRVIANIDKQEIYAYGRKHYLKSGMALEADVILGRSKILYWFVGPLRHLRSGFKDEG</sequence>
<feature type="domain" description="CzcB-like barrel-sandwich hybrid" evidence="3">
    <location>
        <begin position="69"/>
        <end position="293"/>
    </location>
</feature>
<organism evidence="5 6">
    <name type="scientific">Oleiagrimonas citrea</name>
    <dbReference type="NCBI Taxonomy" id="1665687"/>
    <lineage>
        <taxon>Bacteria</taxon>
        <taxon>Pseudomonadati</taxon>
        <taxon>Pseudomonadota</taxon>
        <taxon>Gammaproteobacteria</taxon>
        <taxon>Lysobacterales</taxon>
        <taxon>Rhodanobacteraceae</taxon>
        <taxon>Oleiagrimonas</taxon>
    </lineage>
</organism>
<accession>A0A846ZKT9</accession>
<evidence type="ECO:0000259" key="4">
    <source>
        <dbReference type="Pfam" id="PF26002"/>
    </source>
</evidence>
<dbReference type="Gene3D" id="2.40.50.100">
    <property type="match status" value="1"/>
</dbReference>
<dbReference type="AlphaFoldDB" id="A0A846ZKT9"/>
<feature type="transmembrane region" description="Helical" evidence="2">
    <location>
        <begin position="29"/>
        <end position="50"/>
    </location>
</feature>
<proteinExistence type="predicted"/>
<name>A0A846ZKT9_9GAMM</name>
<dbReference type="RefSeq" id="WP_168609008.1">
    <property type="nucleotide sequence ID" value="NZ_JAAZQD010000003.1"/>
</dbReference>
<keyword evidence="2" id="KW-1133">Transmembrane helix</keyword>
<dbReference type="Pfam" id="PF25973">
    <property type="entry name" value="BSH_CzcB"/>
    <property type="match status" value="1"/>
</dbReference>
<evidence type="ECO:0000313" key="5">
    <source>
        <dbReference type="EMBL" id="NKZ38794.1"/>
    </source>
</evidence>
<evidence type="ECO:0000256" key="2">
    <source>
        <dbReference type="SAM" id="Phobius"/>
    </source>
</evidence>
<keyword evidence="1" id="KW-0175">Coiled coil</keyword>
<protein>
    <submittedName>
        <fullName evidence="5">HlyD family efflux transporter periplasmic adaptor subunit</fullName>
    </submittedName>
</protein>
<dbReference type="InterPro" id="IPR058647">
    <property type="entry name" value="BSH_CzcB-like"/>
</dbReference>
<gene>
    <name evidence="5" type="ORF">HF690_07450</name>
</gene>
<dbReference type="Gene3D" id="2.40.30.170">
    <property type="match status" value="1"/>
</dbReference>
<evidence type="ECO:0000256" key="1">
    <source>
        <dbReference type="SAM" id="Coils"/>
    </source>
</evidence>
<dbReference type="PRINTS" id="PR01490">
    <property type="entry name" value="RTXTOXIND"/>
</dbReference>
<dbReference type="EMBL" id="JAAZQD010000003">
    <property type="protein sequence ID" value="NKZ38794.1"/>
    <property type="molecule type" value="Genomic_DNA"/>
</dbReference>
<dbReference type="SUPFAM" id="SSF111369">
    <property type="entry name" value="HlyD-like secretion proteins"/>
    <property type="match status" value="1"/>
</dbReference>
<dbReference type="Pfam" id="PF26002">
    <property type="entry name" value="Beta-barrel_AprE"/>
    <property type="match status" value="1"/>
</dbReference>
<reference evidence="5 6" key="1">
    <citation type="journal article" date="2017" name="Int. J. Syst. Evol. Microbiol.">
        <title>Oleiagrimonas citrea sp. nov., a marine bacterium isolated from tidal flat sediment and emended description of the genus Oleiagrimonas Fang et al. 2015 and Oleiagrimonas soli.</title>
        <authorList>
            <person name="Yang S.H."/>
            <person name="Seo H.S."/>
            <person name="Seong C.N."/>
            <person name="Kwon K.K."/>
        </authorList>
    </citation>
    <scope>NUCLEOTIDE SEQUENCE [LARGE SCALE GENOMIC DNA]</scope>
    <source>
        <strain evidence="5 6">MEBiC09124</strain>
    </source>
</reference>
<dbReference type="InterPro" id="IPR050739">
    <property type="entry name" value="MFP"/>
</dbReference>